<comment type="caution">
    <text evidence="5">The sequence shown here is derived from an EMBL/GenBank/DDBJ whole genome shotgun (WGS) entry which is preliminary data.</text>
</comment>
<gene>
    <name evidence="5" type="ORF">EBM89_11295</name>
</gene>
<evidence type="ECO:0000256" key="3">
    <source>
        <dbReference type="SAM" id="MobiDB-lite"/>
    </source>
</evidence>
<evidence type="ECO:0000259" key="4">
    <source>
        <dbReference type="PROSITE" id="PS50801"/>
    </source>
</evidence>
<protein>
    <recommendedName>
        <fullName evidence="2">Anti-sigma factor antagonist</fullName>
    </recommendedName>
</protein>
<dbReference type="Pfam" id="PF13466">
    <property type="entry name" value="STAS_2"/>
    <property type="match status" value="1"/>
</dbReference>
<evidence type="ECO:0000256" key="1">
    <source>
        <dbReference type="ARBA" id="ARBA00009013"/>
    </source>
</evidence>
<dbReference type="EMBL" id="RFFI01000057">
    <property type="protein sequence ID" value="RMI09183.1"/>
    <property type="molecule type" value="Genomic_DNA"/>
</dbReference>
<dbReference type="InterPro" id="IPR058548">
    <property type="entry name" value="MlaB-like_STAS"/>
</dbReference>
<dbReference type="SUPFAM" id="SSF52091">
    <property type="entry name" value="SpoIIaa-like"/>
    <property type="match status" value="1"/>
</dbReference>
<feature type="domain" description="STAS" evidence="4">
    <location>
        <begin position="4"/>
        <end position="100"/>
    </location>
</feature>
<dbReference type="OrthoDB" id="5145734at2"/>
<dbReference type="AlphaFoldDB" id="A0A3M2JCD9"/>
<dbReference type="Proteomes" id="UP000269289">
    <property type="component" value="Unassembled WGS sequence"/>
</dbReference>
<dbReference type="InterPro" id="IPR002645">
    <property type="entry name" value="STAS_dom"/>
</dbReference>
<keyword evidence="6" id="KW-1185">Reference proteome</keyword>
<accession>A0A3M2JCD9</accession>
<reference evidence="5 6" key="1">
    <citation type="submission" date="2018-10" db="EMBL/GenBank/DDBJ databases">
        <title>Isolation, diversity and antifungal activity of actinobacteria from wheat.</title>
        <authorList>
            <person name="Han C."/>
        </authorList>
    </citation>
    <scope>NUCLEOTIDE SEQUENCE [LARGE SCALE GENOMIC DNA]</scope>
    <source>
        <strain evidence="5 6">NEAU-YY56</strain>
    </source>
</reference>
<evidence type="ECO:0000313" key="6">
    <source>
        <dbReference type="Proteomes" id="UP000269289"/>
    </source>
</evidence>
<dbReference type="NCBIfam" id="TIGR00377">
    <property type="entry name" value="ant_ant_sig"/>
    <property type="match status" value="1"/>
</dbReference>
<dbReference type="CDD" id="cd07043">
    <property type="entry name" value="STAS_anti-anti-sigma_factors"/>
    <property type="match status" value="1"/>
</dbReference>
<dbReference type="InterPro" id="IPR003658">
    <property type="entry name" value="Anti-sigma_ant"/>
</dbReference>
<dbReference type="Gene3D" id="3.30.750.24">
    <property type="entry name" value="STAS domain"/>
    <property type="match status" value="1"/>
</dbReference>
<dbReference type="PANTHER" id="PTHR33495:SF2">
    <property type="entry name" value="ANTI-SIGMA FACTOR ANTAGONIST TM_1081-RELATED"/>
    <property type="match status" value="1"/>
</dbReference>
<evidence type="ECO:0000256" key="2">
    <source>
        <dbReference type="RuleBase" id="RU003749"/>
    </source>
</evidence>
<sequence length="128" mass="13141">MDHDTITTSAQDGVTLVRLHGEVDMALREQAGSALHEVATSGRPVVVDLGDVTFLDSTGVAFLLRCLRVAQEQGVSCALRAVPDGVARVLRVLGLAEVLGVDGVTPTAPPRSGAAARPPAPARAAPGR</sequence>
<dbReference type="RefSeq" id="WP_122149529.1">
    <property type="nucleotide sequence ID" value="NZ_RFFI01000057.1"/>
</dbReference>
<dbReference type="InterPro" id="IPR036513">
    <property type="entry name" value="STAS_dom_sf"/>
</dbReference>
<evidence type="ECO:0000313" key="5">
    <source>
        <dbReference type="EMBL" id="RMI09183.1"/>
    </source>
</evidence>
<comment type="similarity">
    <text evidence="1 2">Belongs to the anti-sigma-factor antagonist family.</text>
</comment>
<dbReference type="PANTHER" id="PTHR33495">
    <property type="entry name" value="ANTI-SIGMA FACTOR ANTAGONIST TM_1081-RELATED-RELATED"/>
    <property type="match status" value="1"/>
</dbReference>
<dbReference type="PROSITE" id="PS50801">
    <property type="entry name" value="STAS"/>
    <property type="match status" value="1"/>
</dbReference>
<feature type="compositionally biased region" description="Low complexity" evidence="3">
    <location>
        <begin position="110"/>
        <end position="128"/>
    </location>
</feature>
<dbReference type="GO" id="GO:0043856">
    <property type="term" value="F:anti-sigma factor antagonist activity"/>
    <property type="evidence" value="ECO:0007669"/>
    <property type="project" value="InterPro"/>
</dbReference>
<proteinExistence type="inferred from homology"/>
<name>A0A3M2JCD9_9CELL</name>
<organism evidence="5 6">
    <name type="scientific">Cellulomonas triticagri</name>
    <dbReference type="NCBI Taxonomy" id="2483352"/>
    <lineage>
        <taxon>Bacteria</taxon>
        <taxon>Bacillati</taxon>
        <taxon>Actinomycetota</taxon>
        <taxon>Actinomycetes</taxon>
        <taxon>Micrococcales</taxon>
        <taxon>Cellulomonadaceae</taxon>
        <taxon>Cellulomonas</taxon>
    </lineage>
</organism>
<feature type="region of interest" description="Disordered" evidence="3">
    <location>
        <begin position="102"/>
        <end position="128"/>
    </location>
</feature>